<keyword evidence="1" id="KW-0472">Membrane</keyword>
<keyword evidence="1" id="KW-1133">Transmembrane helix</keyword>
<reference evidence="2" key="1">
    <citation type="journal article" date="2020" name="G3 (Bethesda)">
        <title>High-Quality Assemblies for Three Invasive Social Wasps from the &lt;i&gt;Vespula&lt;/i&gt; Genus.</title>
        <authorList>
            <person name="Harrop T.W.R."/>
            <person name="Guhlin J."/>
            <person name="McLaughlin G.M."/>
            <person name="Permina E."/>
            <person name="Stockwell P."/>
            <person name="Gilligan J."/>
            <person name="Le Lec M.F."/>
            <person name="Gruber M.A.M."/>
            <person name="Quinn O."/>
            <person name="Lovegrove M."/>
            <person name="Duncan E.J."/>
            <person name="Remnant E.J."/>
            <person name="Van Eeckhoven J."/>
            <person name="Graham B."/>
            <person name="Knapp R.A."/>
            <person name="Langford K.W."/>
            <person name="Kronenberg Z."/>
            <person name="Press M.O."/>
            <person name="Eacker S.M."/>
            <person name="Wilson-Rankin E.E."/>
            <person name="Purcell J."/>
            <person name="Lester P.J."/>
            <person name="Dearden P.K."/>
        </authorList>
    </citation>
    <scope>NUCLEOTIDE SEQUENCE</scope>
    <source>
        <strain evidence="2">Marl-1</strain>
    </source>
</reference>
<dbReference type="Proteomes" id="UP000614350">
    <property type="component" value="Unassembled WGS sequence"/>
</dbReference>
<evidence type="ECO:0000313" key="2">
    <source>
        <dbReference type="EMBL" id="KAF7380884.1"/>
    </source>
</evidence>
<keyword evidence="3" id="KW-1185">Reference proteome</keyword>
<name>A0A834MRE3_VESVU</name>
<proteinExistence type="predicted"/>
<comment type="caution">
    <text evidence="2">The sequence shown here is derived from an EMBL/GenBank/DDBJ whole genome shotgun (WGS) entry which is preliminary data.</text>
</comment>
<dbReference type="EMBL" id="JACSEA010000021">
    <property type="protein sequence ID" value="KAF7380884.1"/>
    <property type="molecule type" value="Genomic_DNA"/>
</dbReference>
<evidence type="ECO:0000313" key="3">
    <source>
        <dbReference type="Proteomes" id="UP000614350"/>
    </source>
</evidence>
<feature type="transmembrane region" description="Helical" evidence="1">
    <location>
        <begin position="67"/>
        <end position="90"/>
    </location>
</feature>
<accession>A0A834MRE3</accession>
<gene>
    <name evidence="2" type="ORF">HZH66_014260</name>
</gene>
<sequence>MTYGSPVRKSYGCIAQENLPIHAVKSFLTLRDSSPLLERQTGHNNPRLQMQSLGIHKPAMATAMATAMAAVAVAVAAIASAPAVVAAATFQTLIIPCLRVRECFARL</sequence>
<organism evidence="2 3">
    <name type="scientific">Vespula vulgaris</name>
    <name type="common">Yellow jacket</name>
    <name type="synonym">Wasp</name>
    <dbReference type="NCBI Taxonomy" id="7454"/>
    <lineage>
        <taxon>Eukaryota</taxon>
        <taxon>Metazoa</taxon>
        <taxon>Ecdysozoa</taxon>
        <taxon>Arthropoda</taxon>
        <taxon>Hexapoda</taxon>
        <taxon>Insecta</taxon>
        <taxon>Pterygota</taxon>
        <taxon>Neoptera</taxon>
        <taxon>Endopterygota</taxon>
        <taxon>Hymenoptera</taxon>
        <taxon>Apocrita</taxon>
        <taxon>Aculeata</taxon>
        <taxon>Vespoidea</taxon>
        <taxon>Vespidae</taxon>
        <taxon>Vespinae</taxon>
        <taxon>Vespula</taxon>
    </lineage>
</organism>
<protein>
    <submittedName>
        <fullName evidence="2">Uncharacterized protein</fullName>
    </submittedName>
</protein>
<keyword evidence="1" id="KW-0812">Transmembrane</keyword>
<dbReference type="AlphaFoldDB" id="A0A834MRE3"/>
<evidence type="ECO:0000256" key="1">
    <source>
        <dbReference type="SAM" id="Phobius"/>
    </source>
</evidence>